<feature type="region of interest" description="Disordered" evidence="1">
    <location>
        <begin position="694"/>
        <end position="717"/>
    </location>
</feature>
<dbReference type="Proteomes" id="UP001383192">
    <property type="component" value="Unassembled WGS sequence"/>
</dbReference>
<proteinExistence type="predicted"/>
<accession>A0AAW0BCR5</accession>
<organism evidence="3 4">
    <name type="scientific">Paramarasmius palmivorus</name>
    <dbReference type="NCBI Taxonomy" id="297713"/>
    <lineage>
        <taxon>Eukaryota</taxon>
        <taxon>Fungi</taxon>
        <taxon>Dikarya</taxon>
        <taxon>Basidiomycota</taxon>
        <taxon>Agaricomycotina</taxon>
        <taxon>Agaricomycetes</taxon>
        <taxon>Agaricomycetidae</taxon>
        <taxon>Agaricales</taxon>
        <taxon>Marasmiineae</taxon>
        <taxon>Marasmiaceae</taxon>
        <taxon>Paramarasmius</taxon>
    </lineage>
</organism>
<name>A0AAW0BCR5_9AGAR</name>
<evidence type="ECO:0000313" key="3">
    <source>
        <dbReference type="EMBL" id="KAK7024273.1"/>
    </source>
</evidence>
<feature type="non-terminal residue" evidence="3">
    <location>
        <position position="769"/>
    </location>
</feature>
<reference evidence="3 4" key="1">
    <citation type="submission" date="2024-01" db="EMBL/GenBank/DDBJ databases">
        <title>A draft genome for a cacao thread blight-causing isolate of Paramarasmius palmivorus.</title>
        <authorList>
            <person name="Baruah I.K."/>
            <person name="Bukari Y."/>
            <person name="Amoako-Attah I."/>
            <person name="Meinhardt L.W."/>
            <person name="Bailey B.A."/>
            <person name="Cohen S.P."/>
        </authorList>
    </citation>
    <scope>NUCLEOTIDE SEQUENCE [LARGE SCALE GENOMIC DNA]</scope>
    <source>
        <strain evidence="3 4">GH-12</strain>
    </source>
</reference>
<evidence type="ECO:0000313" key="4">
    <source>
        <dbReference type="Proteomes" id="UP001383192"/>
    </source>
</evidence>
<dbReference type="InterPro" id="IPR046700">
    <property type="entry name" value="DUF6570"/>
</dbReference>
<feature type="compositionally biased region" description="Basic and acidic residues" evidence="1">
    <location>
        <begin position="176"/>
        <end position="203"/>
    </location>
</feature>
<feature type="compositionally biased region" description="Basic and acidic residues" evidence="1">
    <location>
        <begin position="701"/>
        <end position="710"/>
    </location>
</feature>
<feature type="domain" description="DUF6570" evidence="2">
    <location>
        <begin position="532"/>
        <end position="660"/>
    </location>
</feature>
<comment type="caution">
    <text evidence="3">The sequence shown here is derived from an EMBL/GenBank/DDBJ whole genome shotgun (WGS) entry which is preliminary data.</text>
</comment>
<protein>
    <recommendedName>
        <fullName evidence="2">DUF6570 domain-containing protein</fullName>
    </recommendedName>
</protein>
<dbReference type="AlphaFoldDB" id="A0AAW0BCR5"/>
<evidence type="ECO:0000256" key="1">
    <source>
        <dbReference type="SAM" id="MobiDB-lite"/>
    </source>
</evidence>
<dbReference type="EMBL" id="JAYKXP010000128">
    <property type="protein sequence ID" value="KAK7024273.1"/>
    <property type="molecule type" value="Genomic_DNA"/>
</dbReference>
<evidence type="ECO:0000259" key="2">
    <source>
        <dbReference type="Pfam" id="PF20209"/>
    </source>
</evidence>
<sequence length="769" mass="83859">MLFTVSNIPARLRFDFSLARSGISPLFLGHSRTRSVRFTVTAGEGGIGISTPIDFEVGPLPISGCDAVMGADFYDACVRLGRENIADELYGTRGTHWSAGQAIDSGCFPHFGPSGSDHSITPALSGSSTTSLPVQPVSPAAAAATSLLCNNPNHVDVVQNRVVFEHTGSAGSESACDERSARPRARVDSKRNACPRARVDSERNACPQVGVDSEQNIGPQVRVHGGQNASSASSKVVEDKQTSDIDIAAGGGAEQPSMSCGPALISNASGVAGVSGSSNHNSGPDPFVCLSLRDKTKATHYNVAVMVIDDVRLMCRFHQGMIRRHPVERKDKAAEVLRSEFACHECTEACLVKQSEAMRAEITEFSVLDENQYEFSCSVLKLPKRYRLAKRKASDGISGHTSKKMRTVISEAARQNLRQKSNSEDSVANDFPILVSQKDKDDIIREFRTHTSNAALKRHECSFCGMHEIGASVTFRAVDELDITLLEDAVSELHKITHQPLIKAFKESSLVSGCYVLCHLCNAAVARNAFKELPLRSYANGLWLGDIPPALQGLTFLEQRCIARVRATRCMVKMQVRESFYYLGRGNVCVLPQDTASFAAQVPAPISSIREEVCVILVGSLDTPVTEDMLCNSPLLVRKAAVRTALYWLMENNPLYADLNPATVELNLENYPDYQCPIAISECLRTNSSDYQGSSYASASQRDDVTHRTDGEDDSEMEFTSSALIDLDDFDKTRHNRIMEAVRELKESNGCFIKFPSGSTPISTFHNPK</sequence>
<keyword evidence="4" id="KW-1185">Reference proteome</keyword>
<feature type="region of interest" description="Disordered" evidence="1">
    <location>
        <begin position="171"/>
        <end position="241"/>
    </location>
</feature>
<dbReference type="Pfam" id="PF20209">
    <property type="entry name" value="DUF6570"/>
    <property type="match status" value="1"/>
</dbReference>
<gene>
    <name evidence="3" type="ORF">VNI00_016439</name>
</gene>